<dbReference type="Pfam" id="PF06413">
    <property type="entry name" value="Neugrin"/>
    <property type="match status" value="1"/>
</dbReference>
<feature type="region of interest" description="Disordered" evidence="1">
    <location>
        <begin position="427"/>
        <end position="449"/>
    </location>
</feature>
<dbReference type="Proteomes" id="UP000186922">
    <property type="component" value="Unassembled WGS sequence"/>
</dbReference>
<dbReference type="GO" id="GO:0005634">
    <property type="term" value="C:nucleus"/>
    <property type="evidence" value="ECO:0007669"/>
    <property type="project" value="TreeGrafter"/>
</dbReference>
<feature type="compositionally biased region" description="Basic and acidic residues" evidence="1">
    <location>
        <begin position="251"/>
        <end position="260"/>
    </location>
</feature>
<dbReference type="EMBL" id="BDGG01000020">
    <property type="protein sequence ID" value="GAV09042.1"/>
    <property type="molecule type" value="Genomic_DNA"/>
</dbReference>
<gene>
    <name evidence="2" type="primary">RvY_18643-1</name>
    <name evidence="2" type="synonym">RvY_18643.1</name>
    <name evidence="2" type="ORF">RvY_18643</name>
</gene>
<evidence type="ECO:0000256" key="1">
    <source>
        <dbReference type="SAM" id="MobiDB-lite"/>
    </source>
</evidence>
<feature type="compositionally biased region" description="Basic and acidic residues" evidence="1">
    <location>
        <begin position="82"/>
        <end position="92"/>
    </location>
</feature>
<organism evidence="2 3">
    <name type="scientific">Ramazzottius varieornatus</name>
    <name type="common">Water bear</name>
    <name type="synonym">Tardigrade</name>
    <dbReference type="NCBI Taxonomy" id="947166"/>
    <lineage>
        <taxon>Eukaryota</taxon>
        <taxon>Metazoa</taxon>
        <taxon>Ecdysozoa</taxon>
        <taxon>Tardigrada</taxon>
        <taxon>Eutardigrada</taxon>
        <taxon>Parachela</taxon>
        <taxon>Hypsibioidea</taxon>
        <taxon>Ramazzottiidae</taxon>
        <taxon>Ramazzottius</taxon>
    </lineage>
</organism>
<dbReference type="AlphaFoldDB" id="A0A1D1W6J4"/>
<dbReference type="OrthoDB" id="6415470at2759"/>
<comment type="caution">
    <text evidence="2">The sequence shown here is derived from an EMBL/GenBank/DDBJ whole genome shotgun (WGS) entry which is preliminary data.</text>
</comment>
<name>A0A1D1W6J4_RAMVA</name>
<proteinExistence type="predicted"/>
<keyword evidence="3" id="KW-1185">Reference proteome</keyword>
<accession>A0A1D1W6J4</accession>
<dbReference type="PANTHER" id="PTHR13475:SF3">
    <property type="entry name" value="NEUGRIN"/>
    <property type="match status" value="1"/>
</dbReference>
<dbReference type="PANTHER" id="PTHR13475">
    <property type="entry name" value="NEUGRIN"/>
    <property type="match status" value="1"/>
</dbReference>
<dbReference type="InterPro" id="IPR010487">
    <property type="entry name" value="NGRN/Rrg9"/>
</dbReference>
<feature type="region of interest" description="Disordered" evidence="1">
    <location>
        <begin position="251"/>
        <end position="287"/>
    </location>
</feature>
<feature type="region of interest" description="Disordered" evidence="1">
    <location>
        <begin position="69"/>
        <end position="92"/>
    </location>
</feature>
<feature type="compositionally biased region" description="Polar residues" evidence="1">
    <location>
        <begin position="261"/>
        <end position="281"/>
    </location>
</feature>
<sequence>MIVALEITLRLSSRYPSLLRIAKPSSIGPQNAHQYSRSLREPVARLEPVGVHSEEKRLQIRVPKEFHPLREDEDDNDTHAALQREEPKRMARHQWERIKYRRQEEEGPPNPSLLTYAAKEQLLYLHRTDPETWTPHRLSTAFPLSVVDVRRVLRKHRKPRLIPPDPEEVAEQDRLVAERWKALKSGKGGDIVSQEQREAYAAGTLALASPSGVQPSFPGIPLPPQPIVLPPPPLGPVGRLLTTYLQREEAKKLSKMDKDNAQNSKLSQSNQLVSSSRQQGTVRMGNTEGRVGTAFTNVTSFTTAQASVARYSYEPNAPGFDRYISNNKPVSNYKGAEVVFDEDEEGEDEMDMRMRTSGRRVVPPGKVSHEVAKERLLARLDKPDKFGNESVMGEAYRKWFEESEAAAKPSITTRLQTIAAQKENKVARQVQPPKWKGGEQEEPIDSQVPRFRSLRRQFKDWKTPRREVRTLSHDEEANDIKIRKDDRPASTVYRKGNAFYDQNGAYLYSIPS</sequence>
<evidence type="ECO:0000313" key="3">
    <source>
        <dbReference type="Proteomes" id="UP000186922"/>
    </source>
</evidence>
<protein>
    <submittedName>
        <fullName evidence="2">Uncharacterized protein</fullName>
    </submittedName>
</protein>
<evidence type="ECO:0000313" key="2">
    <source>
        <dbReference type="EMBL" id="GAV09042.1"/>
    </source>
</evidence>
<reference evidence="2 3" key="1">
    <citation type="journal article" date="2016" name="Nat. Commun.">
        <title>Extremotolerant tardigrade genome and improved radiotolerance of human cultured cells by tardigrade-unique protein.</title>
        <authorList>
            <person name="Hashimoto T."/>
            <person name="Horikawa D.D."/>
            <person name="Saito Y."/>
            <person name="Kuwahara H."/>
            <person name="Kozuka-Hata H."/>
            <person name="Shin-I T."/>
            <person name="Minakuchi Y."/>
            <person name="Ohishi K."/>
            <person name="Motoyama A."/>
            <person name="Aizu T."/>
            <person name="Enomoto A."/>
            <person name="Kondo K."/>
            <person name="Tanaka S."/>
            <person name="Hara Y."/>
            <person name="Koshikawa S."/>
            <person name="Sagara H."/>
            <person name="Miura T."/>
            <person name="Yokobori S."/>
            <person name="Miyagawa K."/>
            <person name="Suzuki Y."/>
            <person name="Kubo T."/>
            <person name="Oyama M."/>
            <person name="Kohara Y."/>
            <person name="Fujiyama A."/>
            <person name="Arakawa K."/>
            <person name="Katayama T."/>
            <person name="Toyoda A."/>
            <person name="Kunieda T."/>
        </authorList>
    </citation>
    <scope>NUCLEOTIDE SEQUENCE [LARGE SCALE GENOMIC DNA]</scope>
    <source>
        <strain evidence="2 3">YOKOZUNA-1</strain>
    </source>
</reference>